<keyword evidence="4" id="KW-0472">Membrane</keyword>
<keyword evidence="8" id="KW-1185">Reference proteome</keyword>
<evidence type="ECO:0000256" key="2">
    <source>
        <dbReference type="ARBA" id="ARBA00022676"/>
    </source>
</evidence>
<comment type="subcellular location">
    <subcellularLocation>
        <location evidence="1">Membrane</location>
        <topology evidence="1">Single-pass type II membrane protein</topology>
    </subcellularLocation>
</comment>
<name>A0A6A6LB73_HEVBR</name>
<dbReference type="PANTHER" id="PTHR31042">
    <property type="entry name" value="CORE-2/I-BRANCHING BETA-1,6-N-ACETYLGLUCOSAMINYLTRANSFERASE FAMILY PROTEIN-RELATED"/>
    <property type="match status" value="1"/>
</dbReference>
<keyword evidence="2" id="KW-0328">Glycosyltransferase</keyword>
<evidence type="ECO:0000313" key="7">
    <source>
        <dbReference type="EMBL" id="KAF2298672.1"/>
    </source>
</evidence>
<accession>A0A6A6LB73</accession>
<gene>
    <name evidence="7" type="ORF">GH714_024694</name>
</gene>
<dbReference type="EMBL" id="JAAGAX010000011">
    <property type="protein sequence ID" value="KAF2298672.1"/>
    <property type="molecule type" value="Genomic_DNA"/>
</dbReference>
<keyword evidence="5" id="KW-0325">Glycoprotein</keyword>
<evidence type="ECO:0000256" key="5">
    <source>
        <dbReference type="ARBA" id="ARBA00023180"/>
    </source>
</evidence>
<feature type="region of interest" description="Disordered" evidence="6">
    <location>
        <begin position="184"/>
        <end position="206"/>
    </location>
</feature>
<evidence type="ECO:0000313" key="8">
    <source>
        <dbReference type="Proteomes" id="UP000467840"/>
    </source>
</evidence>
<dbReference type="AlphaFoldDB" id="A0A6A6LB73"/>
<dbReference type="GO" id="GO:0016757">
    <property type="term" value="F:glycosyltransferase activity"/>
    <property type="evidence" value="ECO:0007669"/>
    <property type="project" value="UniProtKB-KW"/>
</dbReference>
<comment type="caution">
    <text evidence="7">The sequence shown here is derived from an EMBL/GenBank/DDBJ whole genome shotgun (WGS) entry which is preliminary data.</text>
</comment>
<evidence type="ECO:0000256" key="3">
    <source>
        <dbReference type="ARBA" id="ARBA00022679"/>
    </source>
</evidence>
<dbReference type="InterPro" id="IPR044174">
    <property type="entry name" value="BC10-like"/>
</dbReference>
<evidence type="ECO:0000256" key="6">
    <source>
        <dbReference type="SAM" id="MobiDB-lite"/>
    </source>
</evidence>
<reference evidence="7 8" key="1">
    <citation type="journal article" date="2020" name="Mol. Plant">
        <title>The Chromosome-Based Rubber Tree Genome Provides New Insights into Spurge Genome Evolution and Rubber Biosynthesis.</title>
        <authorList>
            <person name="Liu J."/>
            <person name="Shi C."/>
            <person name="Shi C.C."/>
            <person name="Li W."/>
            <person name="Zhang Q.J."/>
            <person name="Zhang Y."/>
            <person name="Li K."/>
            <person name="Lu H.F."/>
            <person name="Shi C."/>
            <person name="Zhu S.T."/>
            <person name="Xiao Z.Y."/>
            <person name="Nan H."/>
            <person name="Yue Y."/>
            <person name="Zhu X.G."/>
            <person name="Wu Y."/>
            <person name="Hong X.N."/>
            <person name="Fan G.Y."/>
            <person name="Tong Y."/>
            <person name="Zhang D."/>
            <person name="Mao C.L."/>
            <person name="Liu Y.L."/>
            <person name="Hao S.J."/>
            <person name="Liu W.Q."/>
            <person name="Lv M.Q."/>
            <person name="Zhang H.B."/>
            <person name="Liu Y."/>
            <person name="Hu-Tang G.R."/>
            <person name="Wang J.P."/>
            <person name="Wang J.H."/>
            <person name="Sun Y.H."/>
            <person name="Ni S.B."/>
            <person name="Chen W.B."/>
            <person name="Zhang X.C."/>
            <person name="Jiao Y.N."/>
            <person name="Eichler E.E."/>
            <person name="Li G.H."/>
            <person name="Liu X."/>
            <person name="Gao L.Z."/>
        </authorList>
    </citation>
    <scope>NUCLEOTIDE SEQUENCE [LARGE SCALE GENOMIC DNA]</scope>
    <source>
        <strain evidence="8">cv. GT1</strain>
        <tissue evidence="7">Leaf</tissue>
    </source>
</reference>
<evidence type="ECO:0000256" key="4">
    <source>
        <dbReference type="ARBA" id="ARBA00023136"/>
    </source>
</evidence>
<dbReference type="GO" id="GO:0016020">
    <property type="term" value="C:membrane"/>
    <property type="evidence" value="ECO:0007669"/>
    <property type="project" value="UniProtKB-SubCell"/>
</dbReference>
<proteinExistence type="predicted"/>
<dbReference type="InterPro" id="IPR003406">
    <property type="entry name" value="Glyco_trans_14"/>
</dbReference>
<keyword evidence="3" id="KW-0808">Transferase</keyword>
<evidence type="ECO:0000256" key="1">
    <source>
        <dbReference type="ARBA" id="ARBA00004606"/>
    </source>
</evidence>
<feature type="compositionally biased region" description="Polar residues" evidence="6">
    <location>
        <begin position="184"/>
        <end position="196"/>
    </location>
</feature>
<dbReference type="Proteomes" id="UP000467840">
    <property type="component" value="Chromosome 1"/>
</dbReference>
<dbReference type="Pfam" id="PF02485">
    <property type="entry name" value="Branch"/>
    <property type="match status" value="1"/>
</dbReference>
<dbReference type="PANTHER" id="PTHR31042:SF131">
    <property type="entry name" value="CORE-2_I-BRANCHING BETA-1,6-N-ACETYLGLUCOSAMINYLTRANSFERASE FAMILY PROTEIN"/>
    <property type="match status" value="1"/>
</dbReference>
<protein>
    <submittedName>
        <fullName evidence="7">Uncharacterized protein</fullName>
    </submittedName>
</protein>
<organism evidence="7 8">
    <name type="scientific">Hevea brasiliensis</name>
    <name type="common">Para rubber tree</name>
    <name type="synonym">Siphonia brasiliensis</name>
    <dbReference type="NCBI Taxonomy" id="3981"/>
    <lineage>
        <taxon>Eukaryota</taxon>
        <taxon>Viridiplantae</taxon>
        <taxon>Streptophyta</taxon>
        <taxon>Embryophyta</taxon>
        <taxon>Tracheophyta</taxon>
        <taxon>Spermatophyta</taxon>
        <taxon>Magnoliopsida</taxon>
        <taxon>eudicotyledons</taxon>
        <taxon>Gunneridae</taxon>
        <taxon>Pentapetalae</taxon>
        <taxon>rosids</taxon>
        <taxon>fabids</taxon>
        <taxon>Malpighiales</taxon>
        <taxon>Euphorbiaceae</taxon>
        <taxon>Crotonoideae</taxon>
        <taxon>Micrandreae</taxon>
        <taxon>Hevea</taxon>
    </lineage>
</organism>
<sequence length="226" mass="26690">MAKGSQWFEMDRKLAIEVVSDRKFFPIFRRFCKGSCYGDEHYLPTFVSIKFWRRNSNRTVTWVDWSKGGPHPNRFGRMEITREFLERLRRNGNKGCEYNGRRIHICFLFARKFMPNALDSERLFGESSSDPDHPNEKRMRTTPSFASVITKAVKVNSLQNFCKVIEPMLRRVVNEEVENSLKRCSSSRPFTRSPSLRIQAPEPSPSSLQLKFRKDLLLPIYWEQNR</sequence>